<evidence type="ECO:0000313" key="14">
    <source>
        <dbReference type="EMBL" id="AOM67261.1"/>
    </source>
</evidence>
<comment type="function">
    <text evidence="11">Involved in protein export. Participates in an early event of protein translocation across the chloroplast thylakoid membrane.</text>
</comment>
<dbReference type="GO" id="GO:0015450">
    <property type="term" value="F:protein-transporting ATPase activity"/>
    <property type="evidence" value="ECO:0007669"/>
    <property type="project" value="InterPro"/>
</dbReference>
<protein>
    <recommendedName>
        <fullName evidence="4">Probable protein-export membrane protein SecG</fullName>
    </recommendedName>
    <alternativeName>
        <fullName evidence="3">Probable protein-export membrane protein secG</fullName>
    </alternativeName>
</protein>
<comment type="similarity">
    <text evidence="2">Belongs to the SecG family.</text>
</comment>
<gene>
    <name evidence="14" type="primary">secG</name>
    <name evidence="14" type="ORF">Hrub_017</name>
</gene>
<keyword evidence="9" id="KW-0811">Translocation</keyword>
<evidence type="ECO:0000256" key="3">
    <source>
        <dbReference type="ARBA" id="ARBA00013657"/>
    </source>
</evidence>
<dbReference type="RefSeq" id="YP_009294019.1">
    <property type="nucleotide sequence ID" value="NC_031146.1"/>
</dbReference>
<dbReference type="GO" id="GO:0009306">
    <property type="term" value="P:protein secretion"/>
    <property type="evidence" value="ECO:0007669"/>
    <property type="project" value="InterPro"/>
</dbReference>
<name>A0A1C9CFV4_9FLOR</name>
<keyword evidence="8 12" id="KW-1133">Transmembrane helix</keyword>
<feature type="transmembrane region" description="Helical" evidence="12">
    <location>
        <begin position="50"/>
        <end position="66"/>
    </location>
</feature>
<comment type="subcellular location">
    <subcellularLocation>
        <location evidence="1">Membrane</location>
        <topology evidence="1">Multi-pass membrane protein</topology>
    </subcellularLocation>
</comment>
<sequence>MFLIIQFVRYISMLLLIFLILAQNPKTAGVNTLAQTTKYLSNVRNTESLLTRITWVLILIFLHLQYF</sequence>
<dbReference type="GO" id="GO:0016020">
    <property type="term" value="C:membrane"/>
    <property type="evidence" value="ECO:0007669"/>
    <property type="project" value="UniProtKB-SubCell"/>
</dbReference>
<evidence type="ECO:0000256" key="9">
    <source>
        <dbReference type="ARBA" id="ARBA00023010"/>
    </source>
</evidence>
<evidence type="ECO:0000256" key="2">
    <source>
        <dbReference type="ARBA" id="ARBA00008445"/>
    </source>
</evidence>
<evidence type="ECO:0000256" key="7">
    <source>
        <dbReference type="ARBA" id="ARBA00022927"/>
    </source>
</evidence>
<evidence type="ECO:0000256" key="1">
    <source>
        <dbReference type="ARBA" id="ARBA00004141"/>
    </source>
</evidence>
<organism evidence="14">
    <name type="scientific">Hildenbrandia rubra</name>
    <dbReference type="NCBI Taxonomy" id="31481"/>
    <lineage>
        <taxon>Eukaryota</taxon>
        <taxon>Rhodophyta</taxon>
        <taxon>Florideophyceae</taxon>
        <taxon>Hildenbrandiophycidae</taxon>
        <taxon>Hildenbrandiales</taxon>
        <taxon>Hildenbrandiaceae</taxon>
        <taxon>Hildenbrandia</taxon>
    </lineage>
</organism>
<keyword evidence="10 12" id="KW-0472">Membrane</keyword>
<keyword evidence="13" id="KW-0732">Signal</keyword>
<reference evidence="14" key="1">
    <citation type="journal article" date="2016" name="BMC Biol.">
        <title>Parallel evolution of highly conserved plastid genome architecture in red seaweeds and seed plants.</title>
        <authorList>
            <person name="Lee J."/>
            <person name="Cho C.H."/>
            <person name="Park S.I."/>
            <person name="Choi J.W."/>
            <person name="Song H.S."/>
            <person name="West J.A."/>
            <person name="Bhattacharya D."/>
            <person name="Yoon H.S."/>
        </authorList>
    </citation>
    <scope>NUCLEOTIDE SEQUENCE</scope>
</reference>
<evidence type="ECO:0000256" key="10">
    <source>
        <dbReference type="ARBA" id="ARBA00023136"/>
    </source>
</evidence>
<dbReference type="AlphaFoldDB" id="A0A1C9CFV4"/>
<dbReference type="NCBIfam" id="TIGR00810">
    <property type="entry name" value="secG"/>
    <property type="match status" value="1"/>
</dbReference>
<feature type="signal peptide" evidence="13">
    <location>
        <begin position="1"/>
        <end position="29"/>
    </location>
</feature>
<dbReference type="EMBL" id="KX284724">
    <property type="protein sequence ID" value="AOM67261.1"/>
    <property type="molecule type" value="Genomic_DNA"/>
</dbReference>
<proteinExistence type="inferred from homology"/>
<dbReference type="GeneID" id="29069925"/>
<dbReference type="Pfam" id="PF03840">
    <property type="entry name" value="SecG"/>
    <property type="match status" value="1"/>
</dbReference>
<keyword evidence="6 12" id="KW-0812">Transmembrane</keyword>
<keyword evidence="7" id="KW-0653">Protein transport</keyword>
<evidence type="ECO:0000256" key="6">
    <source>
        <dbReference type="ARBA" id="ARBA00022692"/>
    </source>
</evidence>
<evidence type="ECO:0000256" key="11">
    <source>
        <dbReference type="ARBA" id="ARBA00025638"/>
    </source>
</evidence>
<evidence type="ECO:0000256" key="4">
    <source>
        <dbReference type="ARBA" id="ARBA00015435"/>
    </source>
</evidence>
<keyword evidence="5" id="KW-0813">Transport</keyword>
<feature type="chain" id="PRO_5008894068" description="Probable protein-export membrane protein SecG" evidence="13">
    <location>
        <begin position="30"/>
        <end position="67"/>
    </location>
</feature>
<evidence type="ECO:0000256" key="13">
    <source>
        <dbReference type="SAM" id="SignalP"/>
    </source>
</evidence>
<geneLocation type="plastid" evidence="14"/>
<keyword evidence="14" id="KW-0934">Plastid</keyword>
<evidence type="ECO:0000256" key="5">
    <source>
        <dbReference type="ARBA" id="ARBA00022448"/>
    </source>
</evidence>
<evidence type="ECO:0000256" key="8">
    <source>
        <dbReference type="ARBA" id="ARBA00022989"/>
    </source>
</evidence>
<accession>A0A1C9CFV4</accession>
<dbReference type="InterPro" id="IPR004692">
    <property type="entry name" value="SecG"/>
</dbReference>
<evidence type="ECO:0000256" key="12">
    <source>
        <dbReference type="SAM" id="Phobius"/>
    </source>
</evidence>